<dbReference type="AlphaFoldDB" id="A0A8T2QYR1"/>
<dbReference type="PANTHER" id="PTHR11926">
    <property type="entry name" value="GLUCOSYL/GLUCURONOSYL TRANSFERASES"/>
    <property type="match status" value="1"/>
</dbReference>
<protein>
    <recommendedName>
        <fullName evidence="5">Glycosyltransferase</fullName>
    </recommendedName>
</protein>
<sequence>MEGEAAGISPSQQRPLLHVLALPHPLQGHITPLLHFCLELGASYSVAVTFVLTDHILSRMGSRLFSPHIKFMGVADNLPSDHPRQSSFSDSYDAVMGMEASVHMLLRDLSLQNQLPNIIICDTFVAWGHKAAVKFGVPSVAFVTTNVSAFCAMSSTEKLIDSGILPLKTVDGSSKYVDQLISLPGLPPLQPHEIPYSMRMPSSHYRFKFLVEQFSEATKAIAVLVNSISELERNVLQNLEYKVPVFCIGPSLMLGDARTLSSMNGLTTSILPVQEDCLSWLDKQITGSVLYVSFGSITTFTKLQLMELALGLEASEQVFLWVIRPGSFEGLLSDVLPPGFVERTKNKCYIVSWCPQVQVLSHKAVGGFLTHCGWNSILENISLGGLPMICWPDGGEQALNAKVVVDVWKVGLSVAKQDDITVGREEIEHLVRALMQGEGAQQFKCKAAKLRGIVHQAVQETGSSVGNIKKVLEIVRNVRSKSC</sequence>
<dbReference type="FunFam" id="3.40.50.2000:FF:000060">
    <property type="entry name" value="Glycosyltransferase"/>
    <property type="match status" value="1"/>
</dbReference>
<dbReference type="OMA" id="SAFCAMS"/>
<dbReference type="InterPro" id="IPR002213">
    <property type="entry name" value="UDP_glucos_trans"/>
</dbReference>
<dbReference type="CDD" id="cd03784">
    <property type="entry name" value="GT1_Gtf-like"/>
    <property type="match status" value="1"/>
</dbReference>
<keyword evidence="4" id="KW-1185">Reference proteome</keyword>
<dbReference type="SUPFAM" id="SSF53756">
    <property type="entry name" value="UDP-Glycosyltransferase/glycogen phosphorylase"/>
    <property type="match status" value="1"/>
</dbReference>
<dbReference type="Gene3D" id="3.40.50.2000">
    <property type="entry name" value="Glycogen Phosphorylase B"/>
    <property type="match status" value="2"/>
</dbReference>
<dbReference type="Proteomes" id="UP000825935">
    <property type="component" value="Chromosome 31"/>
</dbReference>
<evidence type="ECO:0000256" key="1">
    <source>
        <dbReference type="ARBA" id="ARBA00009995"/>
    </source>
</evidence>
<dbReference type="OrthoDB" id="5835829at2759"/>
<comment type="caution">
    <text evidence="3">The sequence shown here is derived from an EMBL/GenBank/DDBJ whole genome shotgun (WGS) entry which is preliminary data.</text>
</comment>
<accession>A0A8T2QYR1</accession>
<evidence type="ECO:0008006" key="5">
    <source>
        <dbReference type="Google" id="ProtNLM"/>
    </source>
</evidence>
<dbReference type="Pfam" id="PF00201">
    <property type="entry name" value="UDPGT"/>
    <property type="match status" value="1"/>
</dbReference>
<reference evidence="3" key="1">
    <citation type="submission" date="2021-08" db="EMBL/GenBank/DDBJ databases">
        <title>WGS assembly of Ceratopteris richardii.</title>
        <authorList>
            <person name="Marchant D.B."/>
            <person name="Chen G."/>
            <person name="Jenkins J."/>
            <person name="Shu S."/>
            <person name="Leebens-Mack J."/>
            <person name="Grimwood J."/>
            <person name="Schmutz J."/>
            <person name="Soltis P."/>
            <person name="Soltis D."/>
            <person name="Chen Z.-H."/>
        </authorList>
    </citation>
    <scope>NUCLEOTIDE SEQUENCE</scope>
    <source>
        <strain evidence="3">Whitten #5841</strain>
        <tissue evidence="3">Leaf</tissue>
    </source>
</reference>
<evidence type="ECO:0000256" key="2">
    <source>
        <dbReference type="ARBA" id="ARBA00022679"/>
    </source>
</evidence>
<proteinExistence type="inferred from homology"/>
<comment type="similarity">
    <text evidence="1">Belongs to the UDP-glycosyltransferase family.</text>
</comment>
<dbReference type="PANTHER" id="PTHR11926:SF774">
    <property type="entry name" value="UDP-GLYCOSYLTRANSFERASE 85A1-RELATED"/>
    <property type="match status" value="1"/>
</dbReference>
<organism evidence="3 4">
    <name type="scientific">Ceratopteris richardii</name>
    <name type="common">Triangle waterfern</name>
    <dbReference type="NCBI Taxonomy" id="49495"/>
    <lineage>
        <taxon>Eukaryota</taxon>
        <taxon>Viridiplantae</taxon>
        <taxon>Streptophyta</taxon>
        <taxon>Embryophyta</taxon>
        <taxon>Tracheophyta</taxon>
        <taxon>Polypodiopsida</taxon>
        <taxon>Polypodiidae</taxon>
        <taxon>Polypodiales</taxon>
        <taxon>Pteridineae</taxon>
        <taxon>Pteridaceae</taxon>
        <taxon>Parkerioideae</taxon>
        <taxon>Ceratopteris</taxon>
    </lineage>
</organism>
<keyword evidence="2" id="KW-0808">Transferase</keyword>
<evidence type="ECO:0000313" key="3">
    <source>
        <dbReference type="EMBL" id="KAH7288535.1"/>
    </source>
</evidence>
<gene>
    <name evidence="3" type="ORF">KP509_31G030400</name>
</gene>
<dbReference type="EMBL" id="CM035436">
    <property type="protein sequence ID" value="KAH7288535.1"/>
    <property type="molecule type" value="Genomic_DNA"/>
</dbReference>
<name>A0A8T2QYR1_CERRI</name>
<evidence type="ECO:0000313" key="4">
    <source>
        <dbReference type="Proteomes" id="UP000825935"/>
    </source>
</evidence>
<dbReference type="GO" id="GO:0008194">
    <property type="term" value="F:UDP-glycosyltransferase activity"/>
    <property type="evidence" value="ECO:0007669"/>
    <property type="project" value="InterPro"/>
</dbReference>